<comment type="similarity">
    <text evidence="3 5 6">Belongs to the DapA family.</text>
</comment>
<proteinExistence type="inferred from homology"/>
<dbReference type="EMBL" id="BAABHK010000003">
    <property type="protein sequence ID" value="GAA4624787.1"/>
    <property type="molecule type" value="Genomic_DNA"/>
</dbReference>
<dbReference type="SUPFAM" id="SSF51569">
    <property type="entry name" value="Aldolase"/>
    <property type="match status" value="1"/>
</dbReference>
<dbReference type="Pfam" id="PF00701">
    <property type="entry name" value="DHDPS"/>
    <property type="match status" value="1"/>
</dbReference>
<comment type="catalytic activity">
    <reaction evidence="1 5">
        <text>5-dehydro-4-deoxy-D-glucarate + H(+) = 2,5-dioxopentanoate + CO2 + H2O</text>
        <dbReference type="Rhea" id="RHEA:24608"/>
        <dbReference type="ChEBI" id="CHEBI:15377"/>
        <dbReference type="ChEBI" id="CHEBI:15378"/>
        <dbReference type="ChEBI" id="CHEBI:16526"/>
        <dbReference type="ChEBI" id="CHEBI:42819"/>
        <dbReference type="ChEBI" id="CHEBI:58136"/>
        <dbReference type="EC" id="4.2.1.41"/>
    </reaction>
</comment>
<dbReference type="EC" id="4.2.1.41" evidence="5"/>
<evidence type="ECO:0000256" key="3">
    <source>
        <dbReference type="ARBA" id="ARBA00007592"/>
    </source>
</evidence>
<dbReference type="HAMAP" id="MF_00694">
    <property type="entry name" value="KDGDH"/>
    <property type="match status" value="1"/>
</dbReference>
<dbReference type="InterPro" id="IPR017655">
    <property type="entry name" value="Dehydro-deoxyglucarate_dehyd"/>
</dbReference>
<name>A0ABP8U7Y3_9ACTN</name>
<accession>A0ABP8U7Y3</accession>
<dbReference type="Proteomes" id="UP001501442">
    <property type="component" value="Unassembled WGS sequence"/>
</dbReference>
<evidence type="ECO:0000256" key="4">
    <source>
        <dbReference type="ARBA" id="ARBA00023239"/>
    </source>
</evidence>
<dbReference type="PANTHER" id="PTHR12128">
    <property type="entry name" value="DIHYDRODIPICOLINATE SYNTHASE"/>
    <property type="match status" value="1"/>
</dbReference>
<dbReference type="PIRSF" id="PIRSF001365">
    <property type="entry name" value="DHDPS"/>
    <property type="match status" value="1"/>
</dbReference>
<dbReference type="Gene3D" id="3.20.20.70">
    <property type="entry name" value="Aldolase class I"/>
    <property type="match status" value="1"/>
</dbReference>
<keyword evidence="4 5" id="KW-0456">Lyase</keyword>
<evidence type="ECO:0000256" key="5">
    <source>
        <dbReference type="HAMAP-Rule" id="MF_00694"/>
    </source>
</evidence>
<reference evidence="8" key="1">
    <citation type="journal article" date="2019" name="Int. J. Syst. Evol. Microbiol.">
        <title>The Global Catalogue of Microorganisms (GCM) 10K type strain sequencing project: providing services to taxonomists for standard genome sequencing and annotation.</title>
        <authorList>
            <consortium name="The Broad Institute Genomics Platform"/>
            <consortium name="The Broad Institute Genome Sequencing Center for Infectious Disease"/>
            <person name="Wu L."/>
            <person name="Ma J."/>
        </authorList>
    </citation>
    <scope>NUCLEOTIDE SEQUENCE [LARGE SCALE GENOMIC DNA]</scope>
    <source>
        <strain evidence="8">JCM 17939</strain>
    </source>
</reference>
<dbReference type="NCBIfam" id="NF002958">
    <property type="entry name" value="PRK03620.1"/>
    <property type="match status" value="1"/>
</dbReference>
<organism evidence="7 8">
    <name type="scientific">Actinoallomurus vinaceus</name>
    <dbReference type="NCBI Taxonomy" id="1080074"/>
    <lineage>
        <taxon>Bacteria</taxon>
        <taxon>Bacillati</taxon>
        <taxon>Actinomycetota</taxon>
        <taxon>Actinomycetes</taxon>
        <taxon>Streptosporangiales</taxon>
        <taxon>Thermomonosporaceae</taxon>
        <taxon>Actinoallomurus</taxon>
    </lineage>
</organism>
<evidence type="ECO:0000256" key="2">
    <source>
        <dbReference type="ARBA" id="ARBA00004983"/>
    </source>
</evidence>
<evidence type="ECO:0000256" key="1">
    <source>
        <dbReference type="ARBA" id="ARBA00001446"/>
    </source>
</evidence>
<sequence length="313" mass="32530">MQHTDSAVTARTAALRAGMDRAVLSFPLTAFSASGDLDLGAYRTLLEHQLAASPGALFVCCGTGEYFSLDLEEYAACVRAAVELAPPEVPVVAGAGHGVALATRYVRAAEEAGADAILLLPHYLTEAPQAGLAAHVRRVAAATTLPVIIYHRGQARYAVDTVTALAAEVPNLAGLKDGTGDIEHLQALRLATPPEFLFFNGVPTAELQARAYAAIGIPAYSSAVHAFAPEIAGAFHAALRAGDDATADRLLSGFYLPLARIRDRTAGYAVSLVKAGARLRGLPAGPVRPPLADPGPEDLADLERVLAAGLELI</sequence>
<dbReference type="InterPro" id="IPR002220">
    <property type="entry name" value="DapA-like"/>
</dbReference>
<protein>
    <recommendedName>
        <fullName evidence="5">Probable 5-dehydro-4-deoxyglucarate dehydratase</fullName>
        <ecNumber evidence="5">4.2.1.41</ecNumber>
    </recommendedName>
    <alternativeName>
        <fullName evidence="5">5-keto-4-deoxy-glucarate dehydratase</fullName>
        <shortName evidence="5">KDGDH</shortName>
    </alternativeName>
</protein>
<dbReference type="PANTHER" id="PTHR12128:SF19">
    <property type="entry name" value="5-DEHYDRO-4-DEOXYGLUCARATE DEHYDRATASE 2-RELATED"/>
    <property type="match status" value="1"/>
</dbReference>
<evidence type="ECO:0000256" key="6">
    <source>
        <dbReference type="PIRNR" id="PIRNR001365"/>
    </source>
</evidence>
<evidence type="ECO:0000313" key="8">
    <source>
        <dbReference type="Proteomes" id="UP001501442"/>
    </source>
</evidence>
<dbReference type="RefSeq" id="WP_345431020.1">
    <property type="nucleotide sequence ID" value="NZ_BAABHK010000003.1"/>
</dbReference>
<keyword evidence="8" id="KW-1185">Reference proteome</keyword>
<dbReference type="SMART" id="SM01130">
    <property type="entry name" value="DHDPS"/>
    <property type="match status" value="1"/>
</dbReference>
<comment type="pathway">
    <text evidence="2 5">Carbohydrate acid metabolism; D-glucarate degradation; 2,5-dioxopentanoate from D-glucarate: step 2/2.</text>
</comment>
<gene>
    <name evidence="7" type="ORF">GCM10023196_026380</name>
</gene>
<dbReference type="InterPro" id="IPR013785">
    <property type="entry name" value="Aldolase_TIM"/>
</dbReference>
<comment type="caution">
    <text evidence="7">The sequence shown here is derived from an EMBL/GenBank/DDBJ whole genome shotgun (WGS) entry which is preliminary data.</text>
</comment>
<evidence type="ECO:0000313" key="7">
    <source>
        <dbReference type="EMBL" id="GAA4624787.1"/>
    </source>
</evidence>